<dbReference type="SUPFAM" id="SSF46689">
    <property type="entry name" value="Homeodomain-like"/>
    <property type="match status" value="1"/>
</dbReference>
<dbReference type="PANTHER" id="PTHR43547:SF2">
    <property type="entry name" value="HYBRID SIGNAL TRANSDUCTION HISTIDINE KINASE C"/>
    <property type="match status" value="1"/>
</dbReference>
<keyword evidence="8" id="KW-0902">Two-component regulatory system</keyword>
<dbReference type="FunFam" id="3.40.50.2300:FF:000138">
    <property type="entry name" value="Two-component system sensor histidine kinase/response regulator"/>
    <property type="match status" value="1"/>
</dbReference>
<evidence type="ECO:0000256" key="12">
    <source>
        <dbReference type="PROSITE-ProRule" id="PRU00169"/>
    </source>
</evidence>
<feature type="domain" description="HTH araC/xylS-type" evidence="14">
    <location>
        <begin position="1240"/>
        <end position="1340"/>
    </location>
</feature>
<keyword evidence="10" id="KW-0238">DNA-binding</keyword>
<dbReference type="SUPFAM" id="SSF63829">
    <property type="entry name" value="Calcium-dependent phosphotriesterase"/>
    <property type="match status" value="2"/>
</dbReference>
<dbReference type="InterPro" id="IPR011110">
    <property type="entry name" value="Reg_prop"/>
</dbReference>
<feature type="transmembrane region" description="Helical" evidence="13">
    <location>
        <begin position="764"/>
        <end position="788"/>
    </location>
</feature>
<feature type="domain" description="Response regulatory" evidence="16">
    <location>
        <begin position="1091"/>
        <end position="1208"/>
    </location>
</feature>
<keyword evidence="7" id="KW-0067">ATP-binding</keyword>
<dbReference type="PRINTS" id="PR00344">
    <property type="entry name" value="BCTRLSENSOR"/>
</dbReference>
<evidence type="ECO:0000256" key="4">
    <source>
        <dbReference type="ARBA" id="ARBA00022679"/>
    </source>
</evidence>
<dbReference type="SMART" id="SM00388">
    <property type="entry name" value="HisKA"/>
    <property type="match status" value="1"/>
</dbReference>
<dbReference type="Pfam" id="PF07494">
    <property type="entry name" value="Reg_prop"/>
    <property type="match status" value="3"/>
</dbReference>
<dbReference type="RefSeq" id="WP_110310100.1">
    <property type="nucleotide sequence ID" value="NZ_QICL01000006.1"/>
</dbReference>
<evidence type="ECO:0000256" key="11">
    <source>
        <dbReference type="ARBA" id="ARBA00023163"/>
    </source>
</evidence>
<dbReference type="SUPFAM" id="SSF52172">
    <property type="entry name" value="CheY-like"/>
    <property type="match status" value="1"/>
</dbReference>
<keyword evidence="13" id="KW-0472">Membrane</keyword>
<dbReference type="Gene3D" id="2.130.10.10">
    <property type="entry name" value="YVTN repeat-like/Quinoprotein amine dehydrogenase"/>
    <property type="match status" value="2"/>
</dbReference>
<accession>A0A2V3PQF9</accession>
<dbReference type="InterPro" id="IPR003594">
    <property type="entry name" value="HATPase_dom"/>
</dbReference>
<dbReference type="PROSITE" id="PS01124">
    <property type="entry name" value="HTH_ARAC_FAMILY_2"/>
    <property type="match status" value="1"/>
</dbReference>
<dbReference type="Pfam" id="PF00072">
    <property type="entry name" value="Response_reg"/>
    <property type="match status" value="1"/>
</dbReference>
<evidence type="ECO:0000256" key="2">
    <source>
        <dbReference type="ARBA" id="ARBA00012438"/>
    </source>
</evidence>
<evidence type="ECO:0000256" key="3">
    <source>
        <dbReference type="ARBA" id="ARBA00022553"/>
    </source>
</evidence>
<dbReference type="Gene3D" id="1.10.10.60">
    <property type="entry name" value="Homeodomain-like"/>
    <property type="match status" value="1"/>
</dbReference>
<name>A0A2V3PQF9_9BACT</name>
<gene>
    <name evidence="17" type="ORF">CLV62_10685</name>
</gene>
<dbReference type="Gene3D" id="2.60.40.10">
    <property type="entry name" value="Immunoglobulins"/>
    <property type="match status" value="1"/>
</dbReference>
<dbReference type="InterPro" id="IPR018060">
    <property type="entry name" value="HTH_AraC"/>
</dbReference>
<sequence length="1344" mass="153849">MKKVIFSLLFIFYCALACPIYFKHIGVKDGLSQLSVLSIHQDKLGRIWFGTMEGLSIYNGSEVVSYKGANALPRLTIEGEKITNITENKEGNIFFMTNDKGLMKYDLKQHKFSTFEGLEVSALSSIDGTIYIASKDTIYTWDELTNSFSFKLAPIISNKITKIFKDHQQQFWIGTLSGLYKLLPDNTPVCVIPDKEIWQIFESSHNELWIGTRMEGMYKIDSQGTVTAFTHNPKAENGISSNQVRTFVEDSDGNIWIGTFGGLNKYERKTGRFSLYINNYTSGSLAHSSIFSLFIDRQGSFWIGSYYGGVNFFNPKKDVFTYYGVDPLRDNSLNYPFVGNMVEDKDHNVWICTEGGGLNMLDRKRNRFKYYTADNGGNGPNHNNLKSICYDSLANKLYMGTHTGGISSYDISDGKFRNFLNEPSKDGLFHSILLQTVFYKGDLYFQDTHGLFKMDGKTGNIIPLYPAGLFDKYSGISFIIDSKGYLWISTFRNYIARLNLNDPKEEIKEYYFEEKFSTARSLTLFESKSGDIYVTTLGLGLLKLDIKNGAFTSYTSEKGQLLSNYCYNVAESHLGHLIVIGDKGLSILNTNKRLIKSISISRLLPISSFNRGNAILVCENGEIFVSTTEGLISFFEEDLYSPDPPYNLYFSNLMVNNKEVLPDDGSYILDDIFAYTSKISLKHNQNNLMITFAGNDYATAYNPRLYEYKLEGLDNHWITTNKASLVYTHLTPGEYTLRVRSHNTYNTDNLSDEIQLEIIVHAPFYATSFAWIVYMLLFASLLYAFIYFRQRQIRLEASLQYERKEKQYITTLNKAKLSFFTKISHEFRTPLTLIITQIELLMQGNTLSKSVSDRIQKIYKNSYRMRNLVNEILDFQKMEDVRTQLHIYHADLIPILNDIFSSFKEKAQSKEIKYNFESSSETLFCWFDPEQLQKVFYNLLSNAFSYTPAKGTIELIVLESADKITVKVIDNGVGIDKADIKNIFDQFYQASNNIKAEDPYLTTGMGLAICKEIVEFHHGTMSVESKPDYGSIFIVTLKKGVEHFEKDSNVKIIRDGYEAVKEDTLPAIDFIGNESEDNSEVEDAPMAKLYTILIVEDNEELSELLESIFSPFYKVLIAYNGKEALRIVMDRDSMPDIILSDIMMPEMDGTELCMRIKNNINTSHIPVVLLTAKTSDEQNLEGLQKGADDYIMKPFNAKILLTRCNNLIQNRLRLQETFRKQDSTDIQLLANNTLDQNFLKKIEKVIDDNLNNPEFDINTLAREMAMGRSSLFAKFKILTGIGPNEFILNYKLKRAAFMLRNNTNLQINDVADEFGFSSARYFSRCFKLQFNMSPNEYRKKEDDN</sequence>
<dbReference type="SUPFAM" id="SSF47384">
    <property type="entry name" value="Homodimeric domain of signal transducing histidine kinase"/>
    <property type="match status" value="1"/>
</dbReference>
<dbReference type="InterPro" id="IPR018062">
    <property type="entry name" value="HTH_AraC-typ_CS"/>
</dbReference>
<comment type="catalytic activity">
    <reaction evidence="1">
        <text>ATP + protein L-histidine = ADP + protein N-phospho-L-histidine.</text>
        <dbReference type="EC" id="2.7.13.3"/>
    </reaction>
</comment>
<dbReference type="Pfam" id="PF00512">
    <property type="entry name" value="HisKA"/>
    <property type="match status" value="1"/>
</dbReference>
<keyword evidence="3 12" id="KW-0597">Phosphoprotein</keyword>
<evidence type="ECO:0000256" key="9">
    <source>
        <dbReference type="ARBA" id="ARBA00023015"/>
    </source>
</evidence>
<dbReference type="OrthoDB" id="717811at2"/>
<evidence type="ECO:0000256" key="1">
    <source>
        <dbReference type="ARBA" id="ARBA00000085"/>
    </source>
</evidence>
<dbReference type="InterPro" id="IPR015943">
    <property type="entry name" value="WD40/YVTN_repeat-like_dom_sf"/>
</dbReference>
<evidence type="ECO:0000256" key="5">
    <source>
        <dbReference type="ARBA" id="ARBA00022741"/>
    </source>
</evidence>
<evidence type="ECO:0000259" key="16">
    <source>
        <dbReference type="PROSITE" id="PS50110"/>
    </source>
</evidence>
<evidence type="ECO:0000313" key="17">
    <source>
        <dbReference type="EMBL" id="PXV65912.1"/>
    </source>
</evidence>
<keyword evidence="5" id="KW-0547">Nucleotide-binding</keyword>
<dbReference type="SUPFAM" id="SSF50998">
    <property type="entry name" value="Quinoprotein alcohol dehydrogenase-like"/>
    <property type="match status" value="1"/>
</dbReference>
<dbReference type="FunFam" id="3.30.565.10:FF:000037">
    <property type="entry name" value="Hybrid sensor histidine kinase/response regulator"/>
    <property type="match status" value="1"/>
</dbReference>
<dbReference type="PROSITE" id="PS00041">
    <property type="entry name" value="HTH_ARAC_FAMILY_1"/>
    <property type="match status" value="1"/>
</dbReference>
<dbReference type="SMART" id="SM00448">
    <property type="entry name" value="REC"/>
    <property type="match status" value="1"/>
</dbReference>
<dbReference type="Gene3D" id="3.30.565.10">
    <property type="entry name" value="Histidine kinase-like ATPase, C-terminal domain"/>
    <property type="match status" value="1"/>
</dbReference>
<dbReference type="GO" id="GO:0005524">
    <property type="term" value="F:ATP binding"/>
    <property type="evidence" value="ECO:0007669"/>
    <property type="project" value="UniProtKB-KW"/>
</dbReference>
<evidence type="ECO:0000256" key="10">
    <source>
        <dbReference type="ARBA" id="ARBA00023125"/>
    </source>
</evidence>
<dbReference type="InterPro" id="IPR036890">
    <property type="entry name" value="HATPase_C_sf"/>
</dbReference>
<dbReference type="InterPro" id="IPR004358">
    <property type="entry name" value="Sig_transdc_His_kin-like_C"/>
</dbReference>
<keyword evidence="11" id="KW-0804">Transcription</keyword>
<dbReference type="Proteomes" id="UP000247973">
    <property type="component" value="Unassembled WGS sequence"/>
</dbReference>
<dbReference type="CDD" id="cd00082">
    <property type="entry name" value="HisKA"/>
    <property type="match status" value="1"/>
</dbReference>
<dbReference type="InterPro" id="IPR013783">
    <property type="entry name" value="Ig-like_fold"/>
</dbReference>
<dbReference type="PROSITE" id="PS50109">
    <property type="entry name" value="HIS_KIN"/>
    <property type="match status" value="1"/>
</dbReference>
<dbReference type="InterPro" id="IPR011047">
    <property type="entry name" value="Quinoprotein_ADH-like_sf"/>
</dbReference>
<keyword evidence="13" id="KW-0812">Transmembrane</keyword>
<dbReference type="Gene3D" id="3.40.50.2300">
    <property type="match status" value="1"/>
</dbReference>
<keyword evidence="18" id="KW-1185">Reference proteome</keyword>
<dbReference type="InterPro" id="IPR011123">
    <property type="entry name" value="Y_Y_Y"/>
</dbReference>
<dbReference type="InterPro" id="IPR003661">
    <property type="entry name" value="HisK_dim/P_dom"/>
</dbReference>
<dbReference type="Gene3D" id="1.10.287.130">
    <property type="match status" value="1"/>
</dbReference>
<evidence type="ECO:0000256" key="6">
    <source>
        <dbReference type="ARBA" id="ARBA00022777"/>
    </source>
</evidence>
<dbReference type="InterPro" id="IPR005467">
    <property type="entry name" value="His_kinase_dom"/>
</dbReference>
<dbReference type="EC" id="2.7.13.3" evidence="2"/>
<dbReference type="SUPFAM" id="SSF55874">
    <property type="entry name" value="ATPase domain of HSP90 chaperone/DNA topoisomerase II/histidine kinase"/>
    <property type="match status" value="1"/>
</dbReference>
<keyword evidence="13" id="KW-1133">Transmembrane helix</keyword>
<proteinExistence type="predicted"/>
<protein>
    <recommendedName>
        <fullName evidence="2">histidine kinase</fullName>
        <ecNumber evidence="2">2.7.13.3</ecNumber>
    </recommendedName>
</protein>
<dbReference type="PANTHER" id="PTHR43547">
    <property type="entry name" value="TWO-COMPONENT HISTIDINE KINASE"/>
    <property type="match status" value="1"/>
</dbReference>
<dbReference type="InterPro" id="IPR036097">
    <property type="entry name" value="HisK_dim/P_sf"/>
</dbReference>
<dbReference type="InterPro" id="IPR011006">
    <property type="entry name" value="CheY-like_superfamily"/>
</dbReference>
<dbReference type="SMART" id="SM00387">
    <property type="entry name" value="HATPase_c"/>
    <property type="match status" value="1"/>
</dbReference>
<dbReference type="EMBL" id="QICL01000006">
    <property type="protein sequence ID" value="PXV65912.1"/>
    <property type="molecule type" value="Genomic_DNA"/>
</dbReference>
<evidence type="ECO:0000313" key="18">
    <source>
        <dbReference type="Proteomes" id="UP000247973"/>
    </source>
</evidence>
<evidence type="ECO:0000256" key="7">
    <source>
        <dbReference type="ARBA" id="ARBA00022840"/>
    </source>
</evidence>
<keyword evidence="4" id="KW-0808">Transferase</keyword>
<keyword evidence="6 17" id="KW-0418">Kinase</keyword>
<comment type="caution">
    <text evidence="17">The sequence shown here is derived from an EMBL/GenBank/DDBJ whole genome shotgun (WGS) entry which is preliminary data.</text>
</comment>
<feature type="domain" description="Histidine kinase" evidence="15">
    <location>
        <begin position="822"/>
        <end position="1041"/>
    </location>
</feature>
<dbReference type="GO" id="GO:0043565">
    <property type="term" value="F:sequence-specific DNA binding"/>
    <property type="evidence" value="ECO:0007669"/>
    <property type="project" value="InterPro"/>
</dbReference>
<dbReference type="GO" id="GO:0000155">
    <property type="term" value="F:phosphorelay sensor kinase activity"/>
    <property type="evidence" value="ECO:0007669"/>
    <property type="project" value="InterPro"/>
</dbReference>
<feature type="modified residue" description="4-aspartylphosphate" evidence="12">
    <location>
        <position position="1141"/>
    </location>
</feature>
<reference evidence="17 18" key="1">
    <citation type="submission" date="2018-03" db="EMBL/GenBank/DDBJ databases">
        <title>Genomic Encyclopedia of Archaeal and Bacterial Type Strains, Phase II (KMG-II): from individual species to whole genera.</title>
        <authorList>
            <person name="Goeker M."/>
        </authorList>
    </citation>
    <scope>NUCLEOTIDE SEQUENCE [LARGE SCALE GENOMIC DNA]</scope>
    <source>
        <strain evidence="17 18">DSM 100214</strain>
    </source>
</reference>
<evidence type="ECO:0000259" key="15">
    <source>
        <dbReference type="PROSITE" id="PS50109"/>
    </source>
</evidence>
<dbReference type="Pfam" id="PF12833">
    <property type="entry name" value="HTH_18"/>
    <property type="match status" value="1"/>
</dbReference>
<dbReference type="InterPro" id="IPR009057">
    <property type="entry name" value="Homeodomain-like_sf"/>
</dbReference>
<dbReference type="Pfam" id="PF02518">
    <property type="entry name" value="HATPase_c"/>
    <property type="match status" value="1"/>
</dbReference>
<evidence type="ECO:0000259" key="14">
    <source>
        <dbReference type="PROSITE" id="PS01124"/>
    </source>
</evidence>
<dbReference type="Pfam" id="PF07495">
    <property type="entry name" value="Y_Y_Y"/>
    <property type="match status" value="1"/>
</dbReference>
<keyword evidence="9" id="KW-0805">Transcription regulation</keyword>
<dbReference type="GO" id="GO:0003700">
    <property type="term" value="F:DNA-binding transcription factor activity"/>
    <property type="evidence" value="ECO:0007669"/>
    <property type="project" value="InterPro"/>
</dbReference>
<evidence type="ECO:0000256" key="8">
    <source>
        <dbReference type="ARBA" id="ARBA00023012"/>
    </source>
</evidence>
<dbReference type="PROSITE" id="PS50110">
    <property type="entry name" value="RESPONSE_REGULATORY"/>
    <property type="match status" value="1"/>
</dbReference>
<organism evidence="17 18">
    <name type="scientific">Dysgonomonas alginatilytica</name>
    <dbReference type="NCBI Taxonomy" id="1605892"/>
    <lineage>
        <taxon>Bacteria</taxon>
        <taxon>Pseudomonadati</taxon>
        <taxon>Bacteroidota</taxon>
        <taxon>Bacteroidia</taxon>
        <taxon>Bacteroidales</taxon>
        <taxon>Dysgonomonadaceae</taxon>
        <taxon>Dysgonomonas</taxon>
    </lineage>
</organism>
<dbReference type="SMART" id="SM00342">
    <property type="entry name" value="HTH_ARAC"/>
    <property type="match status" value="1"/>
</dbReference>
<dbReference type="InterPro" id="IPR001789">
    <property type="entry name" value="Sig_transdc_resp-reg_receiver"/>
</dbReference>
<evidence type="ECO:0000256" key="13">
    <source>
        <dbReference type="SAM" id="Phobius"/>
    </source>
</evidence>